<feature type="domain" description="Peptidase S1" evidence="2">
    <location>
        <begin position="8"/>
        <end position="193"/>
    </location>
</feature>
<dbReference type="InterPro" id="IPR009003">
    <property type="entry name" value="Peptidase_S1_PA"/>
</dbReference>
<dbReference type="SMART" id="SM00020">
    <property type="entry name" value="Tryp_SPc"/>
    <property type="match status" value="1"/>
</dbReference>
<dbReference type="InterPro" id="IPR001314">
    <property type="entry name" value="Peptidase_S1A"/>
</dbReference>
<protein>
    <recommendedName>
        <fullName evidence="2">Peptidase S1 domain-containing protein</fullName>
    </recommendedName>
</protein>
<reference evidence="3" key="2">
    <citation type="submission" date="2021-09" db="EMBL/GenBank/DDBJ databases">
        <authorList>
            <person name="Jia N."/>
            <person name="Wang J."/>
            <person name="Shi W."/>
            <person name="Du L."/>
            <person name="Sun Y."/>
            <person name="Zhan W."/>
            <person name="Jiang J."/>
            <person name="Wang Q."/>
            <person name="Zhang B."/>
            <person name="Ji P."/>
            <person name="Sakyi L.B."/>
            <person name="Cui X."/>
            <person name="Yuan T."/>
            <person name="Jiang B."/>
            <person name="Yang W."/>
            <person name="Lam T.T.-Y."/>
            <person name="Chang Q."/>
            <person name="Ding S."/>
            <person name="Wang X."/>
            <person name="Zhu J."/>
            <person name="Ruan X."/>
            <person name="Zhao L."/>
            <person name="Wei J."/>
            <person name="Que T."/>
            <person name="Du C."/>
            <person name="Cheng J."/>
            <person name="Dai P."/>
            <person name="Han X."/>
            <person name="Huang E."/>
            <person name="Gao Y."/>
            <person name="Liu J."/>
            <person name="Shao H."/>
            <person name="Ye R."/>
            <person name="Li L."/>
            <person name="Wei W."/>
            <person name="Wang X."/>
            <person name="Wang C."/>
            <person name="Huo Q."/>
            <person name="Li W."/>
            <person name="Guo W."/>
            <person name="Chen H."/>
            <person name="Chen S."/>
            <person name="Zhou L."/>
            <person name="Zhou L."/>
            <person name="Ni X."/>
            <person name="Tian J."/>
            <person name="Zhou Y."/>
            <person name="Sheng Y."/>
            <person name="Liu T."/>
            <person name="Pan Y."/>
            <person name="Xia L."/>
            <person name="Li J."/>
            <person name="Zhao F."/>
            <person name="Cao W."/>
        </authorList>
    </citation>
    <scope>NUCLEOTIDE SEQUENCE</scope>
    <source>
        <strain evidence="3">Rsan-2018</strain>
        <tissue evidence="3">Larvae</tissue>
    </source>
</reference>
<dbReference type="Gene3D" id="2.40.10.10">
    <property type="entry name" value="Trypsin-like serine proteases"/>
    <property type="match status" value="1"/>
</dbReference>
<dbReference type="Proteomes" id="UP000821837">
    <property type="component" value="Unassembled WGS sequence"/>
</dbReference>
<accession>A0A9D4PTR9</accession>
<dbReference type="InterPro" id="IPR043504">
    <property type="entry name" value="Peptidase_S1_PA_chymotrypsin"/>
</dbReference>
<sequence>MLDPDDRIYGGYSAVPGSWPWQAGVYTHRYQHFCGGALINDRYILTAAHCVWSKTSTSVRVHLGAYARRTVDNTEVIYKVEEVCAHPSFKPSQRNSSDIAIIKLRDPVTFTKTISPVCLPSHKEALPVGSKYYVTGWGSTSTARALIAALHRRENEARALLRFHTAELLRRPQRSMQLSYHLSCAPLRRLEDS</sequence>
<gene>
    <name evidence="3" type="ORF">HPB52_001367</name>
</gene>
<dbReference type="PANTHER" id="PTHR24252:SF7">
    <property type="entry name" value="HYALIN"/>
    <property type="match status" value="1"/>
</dbReference>
<dbReference type="InterPro" id="IPR001254">
    <property type="entry name" value="Trypsin_dom"/>
</dbReference>
<dbReference type="PRINTS" id="PR00722">
    <property type="entry name" value="CHYMOTRYPSIN"/>
</dbReference>
<proteinExistence type="predicted"/>
<dbReference type="PANTHER" id="PTHR24252">
    <property type="entry name" value="ACROSIN-RELATED"/>
    <property type="match status" value="1"/>
</dbReference>
<reference evidence="3" key="1">
    <citation type="journal article" date="2020" name="Cell">
        <title>Large-Scale Comparative Analyses of Tick Genomes Elucidate Their Genetic Diversity and Vector Capacities.</title>
        <authorList>
            <consortium name="Tick Genome and Microbiome Consortium (TIGMIC)"/>
            <person name="Jia N."/>
            <person name="Wang J."/>
            <person name="Shi W."/>
            <person name="Du L."/>
            <person name="Sun Y."/>
            <person name="Zhan W."/>
            <person name="Jiang J.F."/>
            <person name="Wang Q."/>
            <person name="Zhang B."/>
            <person name="Ji P."/>
            <person name="Bell-Sakyi L."/>
            <person name="Cui X.M."/>
            <person name="Yuan T.T."/>
            <person name="Jiang B.G."/>
            <person name="Yang W.F."/>
            <person name="Lam T.T."/>
            <person name="Chang Q.C."/>
            <person name="Ding S.J."/>
            <person name="Wang X.J."/>
            <person name="Zhu J.G."/>
            <person name="Ruan X.D."/>
            <person name="Zhao L."/>
            <person name="Wei J.T."/>
            <person name="Ye R.Z."/>
            <person name="Que T.C."/>
            <person name="Du C.H."/>
            <person name="Zhou Y.H."/>
            <person name="Cheng J.X."/>
            <person name="Dai P.F."/>
            <person name="Guo W.B."/>
            <person name="Han X.H."/>
            <person name="Huang E.J."/>
            <person name="Li L.F."/>
            <person name="Wei W."/>
            <person name="Gao Y.C."/>
            <person name="Liu J.Z."/>
            <person name="Shao H.Z."/>
            <person name="Wang X."/>
            <person name="Wang C.C."/>
            <person name="Yang T.C."/>
            <person name="Huo Q.B."/>
            <person name="Li W."/>
            <person name="Chen H.Y."/>
            <person name="Chen S.E."/>
            <person name="Zhou L.G."/>
            <person name="Ni X.B."/>
            <person name="Tian J.H."/>
            <person name="Sheng Y."/>
            <person name="Liu T."/>
            <person name="Pan Y.S."/>
            <person name="Xia L.Y."/>
            <person name="Li J."/>
            <person name="Zhao F."/>
            <person name="Cao W.C."/>
        </authorList>
    </citation>
    <scope>NUCLEOTIDE SEQUENCE</scope>
    <source>
        <strain evidence="3">Rsan-2018</strain>
    </source>
</reference>
<name>A0A9D4PTR9_RHISA</name>
<dbReference type="VEuPathDB" id="VectorBase:RSAN_046642"/>
<dbReference type="CDD" id="cd00190">
    <property type="entry name" value="Tryp_SPc"/>
    <property type="match status" value="1"/>
</dbReference>
<dbReference type="Pfam" id="PF00089">
    <property type="entry name" value="Trypsin"/>
    <property type="match status" value="1"/>
</dbReference>
<keyword evidence="4" id="KW-1185">Reference proteome</keyword>
<dbReference type="PROSITE" id="PS00134">
    <property type="entry name" value="TRYPSIN_HIS"/>
    <property type="match status" value="1"/>
</dbReference>
<evidence type="ECO:0000259" key="2">
    <source>
        <dbReference type="PROSITE" id="PS50240"/>
    </source>
</evidence>
<dbReference type="GO" id="GO:0004252">
    <property type="term" value="F:serine-type endopeptidase activity"/>
    <property type="evidence" value="ECO:0007669"/>
    <property type="project" value="InterPro"/>
</dbReference>
<dbReference type="AlphaFoldDB" id="A0A9D4PTR9"/>
<organism evidence="3 4">
    <name type="scientific">Rhipicephalus sanguineus</name>
    <name type="common">Brown dog tick</name>
    <name type="synonym">Ixodes sanguineus</name>
    <dbReference type="NCBI Taxonomy" id="34632"/>
    <lineage>
        <taxon>Eukaryota</taxon>
        <taxon>Metazoa</taxon>
        <taxon>Ecdysozoa</taxon>
        <taxon>Arthropoda</taxon>
        <taxon>Chelicerata</taxon>
        <taxon>Arachnida</taxon>
        <taxon>Acari</taxon>
        <taxon>Parasitiformes</taxon>
        <taxon>Ixodida</taxon>
        <taxon>Ixodoidea</taxon>
        <taxon>Ixodidae</taxon>
        <taxon>Rhipicephalinae</taxon>
        <taxon>Rhipicephalus</taxon>
        <taxon>Rhipicephalus</taxon>
    </lineage>
</organism>
<dbReference type="FunFam" id="2.40.10.10:FF:000181">
    <property type="entry name" value="Chymotrypsinogen A"/>
    <property type="match status" value="1"/>
</dbReference>
<evidence type="ECO:0000256" key="1">
    <source>
        <dbReference type="ARBA" id="ARBA00023157"/>
    </source>
</evidence>
<dbReference type="PROSITE" id="PS50240">
    <property type="entry name" value="TRYPSIN_DOM"/>
    <property type="match status" value="1"/>
</dbReference>
<dbReference type="InterPro" id="IPR018114">
    <property type="entry name" value="TRYPSIN_HIS"/>
</dbReference>
<keyword evidence="1" id="KW-1015">Disulfide bond</keyword>
<evidence type="ECO:0000313" key="3">
    <source>
        <dbReference type="EMBL" id="KAH7955561.1"/>
    </source>
</evidence>
<dbReference type="EMBL" id="JABSTV010001250">
    <property type="protein sequence ID" value="KAH7955561.1"/>
    <property type="molecule type" value="Genomic_DNA"/>
</dbReference>
<dbReference type="GO" id="GO:0006508">
    <property type="term" value="P:proteolysis"/>
    <property type="evidence" value="ECO:0007669"/>
    <property type="project" value="InterPro"/>
</dbReference>
<comment type="caution">
    <text evidence="3">The sequence shown here is derived from an EMBL/GenBank/DDBJ whole genome shotgun (WGS) entry which is preliminary data.</text>
</comment>
<evidence type="ECO:0000313" key="4">
    <source>
        <dbReference type="Proteomes" id="UP000821837"/>
    </source>
</evidence>
<dbReference type="SUPFAM" id="SSF50494">
    <property type="entry name" value="Trypsin-like serine proteases"/>
    <property type="match status" value="1"/>
</dbReference>